<accession>A0A4V6PQ64</accession>
<protein>
    <submittedName>
        <fullName evidence="1">Uncharacterized protein</fullName>
    </submittedName>
</protein>
<organism evidence="1 2">
    <name type="scientific">Lactobacillus crispatus</name>
    <dbReference type="NCBI Taxonomy" id="47770"/>
    <lineage>
        <taxon>Bacteria</taxon>
        <taxon>Bacillati</taxon>
        <taxon>Bacillota</taxon>
        <taxon>Bacilli</taxon>
        <taxon>Lactobacillales</taxon>
        <taxon>Lactobacillaceae</taxon>
        <taxon>Lactobacillus</taxon>
    </lineage>
</organism>
<dbReference type="Proteomes" id="UP000295195">
    <property type="component" value="Unassembled WGS sequence"/>
</dbReference>
<evidence type="ECO:0000313" key="1">
    <source>
        <dbReference type="EMBL" id="TDN33056.1"/>
    </source>
</evidence>
<dbReference type="EMBL" id="NKLP01000047">
    <property type="protein sequence ID" value="TDN33056.1"/>
    <property type="molecule type" value="Genomic_DNA"/>
</dbReference>
<name>A0A4V6PQ64_9LACO</name>
<dbReference type="AlphaFoldDB" id="A0A4V6PQ64"/>
<evidence type="ECO:0000313" key="2">
    <source>
        <dbReference type="Proteomes" id="UP000295195"/>
    </source>
</evidence>
<proteinExistence type="predicted"/>
<sequence>MDQQEKQKWQSLGLEVADEYFDSHMNKKTVEDYLQYLIKEAKKNGSYKFQIRYSSFAENQFFLKKFACEKIWMSKELFATTLECLNGEYREASISQINQAWQSACQKYYHVRGTGVISCSNIYFDYAKKLLQNNPNIETRKPKIKKHHNLICIINKES</sequence>
<gene>
    <name evidence="1" type="ORF">CEE75_03170</name>
</gene>
<comment type="caution">
    <text evidence="1">The sequence shown here is derived from an EMBL/GenBank/DDBJ whole genome shotgun (WGS) entry which is preliminary data.</text>
</comment>
<reference evidence="1 2" key="1">
    <citation type="submission" date="2017-06" db="EMBL/GenBank/DDBJ databases">
        <authorList>
            <person name="Swanenburg J."/>
            <person name="Kort R."/>
        </authorList>
    </citation>
    <scope>NUCLEOTIDE SEQUENCE [LARGE SCALE GENOMIC DNA]</scope>
    <source>
        <strain evidence="1 2">RL05</strain>
    </source>
</reference>
<dbReference type="RefSeq" id="WP_133476596.1">
    <property type="nucleotide sequence ID" value="NZ_NKLP01000047.1"/>
</dbReference>